<feature type="domain" description="Thioredoxin" evidence="7">
    <location>
        <begin position="61"/>
        <end position="177"/>
    </location>
</feature>
<evidence type="ECO:0000256" key="1">
    <source>
        <dbReference type="ARBA" id="ARBA00008987"/>
    </source>
</evidence>
<evidence type="ECO:0000256" key="2">
    <source>
        <dbReference type="ARBA" id="ARBA00022448"/>
    </source>
</evidence>
<evidence type="ECO:0000313" key="8">
    <source>
        <dbReference type="EMBL" id="SBW28241.1"/>
    </source>
</evidence>
<keyword evidence="4" id="KW-1015">Disulfide bond</keyword>
<dbReference type="CDD" id="cd02956">
    <property type="entry name" value="ybbN"/>
    <property type="match status" value="1"/>
</dbReference>
<dbReference type="PROSITE" id="PS00194">
    <property type="entry name" value="THIOREDOXIN_1"/>
    <property type="match status" value="1"/>
</dbReference>
<evidence type="ECO:0000259" key="7">
    <source>
        <dbReference type="PROSITE" id="PS51352"/>
    </source>
</evidence>
<name>A0A1C3PEJ8_9ACTN</name>
<keyword evidence="5" id="KW-0676">Redox-active center</keyword>
<proteinExistence type="inferred from homology"/>
<dbReference type="PANTHER" id="PTHR45663:SF11">
    <property type="entry name" value="GEO12009P1"/>
    <property type="match status" value="1"/>
</dbReference>
<dbReference type="Pfam" id="PF14561">
    <property type="entry name" value="TPR_20"/>
    <property type="match status" value="1"/>
</dbReference>
<keyword evidence="3" id="KW-0249">Electron transport</keyword>
<dbReference type="PANTHER" id="PTHR45663">
    <property type="entry name" value="GEO12009P1"/>
    <property type="match status" value="1"/>
</dbReference>
<sequence length="331" mass="34395">MPPGPRSSGPVPPRSRNATPGDPRLSNELAGLRFAGAVPLDPKPAPTRPSTGAVGARAAQSDKGSPAQPVVVDVSEATFATEVLQRSMQTPVVVDFWAEWCGPCKQLSPILERLAETDGGRWTLAKIDVDANPQLAQAAGVQGIPAVKAIIGGRIIGEFTGALPEREVRAWLDQLLALVDEASAGLPGGPDPAVSDPHHTAAEDALARGDLDAAAAAYRARLAETPGDSDAALGLSRVELFQRVATIDATALRTRLSADPDNVEAAIMLADVLVAKGEVETGLARLVSVVRRTSGDERERVRAHLVGLFQALGDAEPAVGPARRALAAALF</sequence>
<dbReference type="SUPFAM" id="SSF48452">
    <property type="entry name" value="TPR-like"/>
    <property type="match status" value="1"/>
</dbReference>
<dbReference type="Proteomes" id="UP000199013">
    <property type="component" value="Unassembled WGS sequence"/>
</dbReference>
<evidence type="ECO:0000256" key="5">
    <source>
        <dbReference type="ARBA" id="ARBA00023284"/>
    </source>
</evidence>
<dbReference type="GO" id="GO:0005829">
    <property type="term" value="C:cytosol"/>
    <property type="evidence" value="ECO:0007669"/>
    <property type="project" value="TreeGrafter"/>
</dbReference>
<dbReference type="Gene3D" id="3.40.30.10">
    <property type="entry name" value="Glutaredoxin"/>
    <property type="match status" value="1"/>
</dbReference>
<dbReference type="SUPFAM" id="SSF52833">
    <property type="entry name" value="Thioredoxin-like"/>
    <property type="match status" value="1"/>
</dbReference>
<dbReference type="AlphaFoldDB" id="A0A1C3PEJ8"/>
<feature type="region of interest" description="Disordered" evidence="6">
    <location>
        <begin position="1"/>
        <end position="68"/>
    </location>
</feature>
<reference evidence="9" key="1">
    <citation type="submission" date="2016-02" db="EMBL/GenBank/DDBJ databases">
        <authorList>
            <person name="Wibberg D."/>
        </authorList>
    </citation>
    <scope>NUCLEOTIDE SEQUENCE [LARGE SCALE GENOMIC DNA]</scope>
</reference>
<accession>A0A1C3PEJ8</accession>
<dbReference type="EMBL" id="FLUV01002322">
    <property type="protein sequence ID" value="SBW28241.1"/>
    <property type="molecule type" value="Genomic_DNA"/>
</dbReference>
<organism evidence="8 9">
    <name type="scientific">Candidatus Protofrankia californiensis</name>
    <dbReference type="NCBI Taxonomy" id="1839754"/>
    <lineage>
        <taxon>Bacteria</taxon>
        <taxon>Bacillati</taxon>
        <taxon>Actinomycetota</taxon>
        <taxon>Actinomycetes</taxon>
        <taxon>Frankiales</taxon>
        <taxon>Frankiaceae</taxon>
        <taxon>Protofrankia</taxon>
    </lineage>
</organism>
<evidence type="ECO:0000256" key="3">
    <source>
        <dbReference type="ARBA" id="ARBA00022982"/>
    </source>
</evidence>
<dbReference type="InterPro" id="IPR013766">
    <property type="entry name" value="Thioredoxin_domain"/>
</dbReference>
<dbReference type="InterPro" id="IPR036249">
    <property type="entry name" value="Thioredoxin-like_sf"/>
</dbReference>
<dbReference type="GO" id="GO:0015035">
    <property type="term" value="F:protein-disulfide reductase activity"/>
    <property type="evidence" value="ECO:0007669"/>
    <property type="project" value="TreeGrafter"/>
</dbReference>
<feature type="compositionally biased region" description="Pro residues" evidence="6">
    <location>
        <begin position="1"/>
        <end position="13"/>
    </location>
</feature>
<dbReference type="InterPro" id="IPR011990">
    <property type="entry name" value="TPR-like_helical_dom_sf"/>
</dbReference>
<evidence type="ECO:0000313" key="9">
    <source>
        <dbReference type="Proteomes" id="UP000199013"/>
    </source>
</evidence>
<dbReference type="Pfam" id="PF00085">
    <property type="entry name" value="Thioredoxin"/>
    <property type="match status" value="1"/>
</dbReference>
<dbReference type="GO" id="GO:0006950">
    <property type="term" value="P:response to stress"/>
    <property type="evidence" value="ECO:0007669"/>
    <property type="project" value="UniProtKB-ARBA"/>
</dbReference>
<keyword evidence="2" id="KW-0813">Transport</keyword>
<dbReference type="InterPro" id="IPR017937">
    <property type="entry name" value="Thioredoxin_CS"/>
</dbReference>
<evidence type="ECO:0000256" key="6">
    <source>
        <dbReference type="SAM" id="MobiDB-lite"/>
    </source>
</evidence>
<keyword evidence="9" id="KW-1185">Reference proteome</keyword>
<comment type="similarity">
    <text evidence="1">Belongs to the thioredoxin family.</text>
</comment>
<evidence type="ECO:0000256" key="4">
    <source>
        <dbReference type="ARBA" id="ARBA00023157"/>
    </source>
</evidence>
<dbReference type="PROSITE" id="PS51352">
    <property type="entry name" value="THIOREDOXIN_2"/>
    <property type="match status" value="1"/>
</dbReference>
<dbReference type="Gene3D" id="1.25.40.10">
    <property type="entry name" value="Tetratricopeptide repeat domain"/>
    <property type="match status" value="1"/>
</dbReference>
<gene>
    <name evidence="8" type="ORF">FDG2_5588</name>
</gene>
<protein>
    <submittedName>
        <fullName evidence="8">Thioredoxin domain-containing protein</fullName>
    </submittedName>
</protein>
<dbReference type="GO" id="GO:0045454">
    <property type="term" value="P:cell redox homeostasis"/>
    <property type="evidence" value="ECO:0007669"/>
    <property type="project" value="TreeGrafter"/>
</dbReference>